<proteinExistence type="predicted"/>
<organism evidence="2">
    <name type="scientific">uncultured marine virus</name>
    <dbReference type="NCBI Taxonomy" id="186617"/>
    <lineage>
        <taxon>Viruses</taxon>
        <taxon>environmental samples</taxon>
    </lineage>
</organism>
<name>A0A0F7LA43_9VIRU</name>
<accession>A0A0F7LA43</accession>
<reference evidence="2" key="2">
    <citation type="submission" date="2015-03" db="EMBL/GenBank/DDBJ databases">
        <authorList>
            <person name="Chow C.-E.T."/>
            <person name="Winget D.M."/>
            <person name="White R.A.III."/>
            <person name="Hallam S.J."/>
            <person name="Suttle C.A."/>
        </authorList>
    </citation>
    <scope>NUCLEOTIDE SEQUENCE</scope>
    <source>
        <strain evidence="2">Oxic3_4</strain>
    </source>
</reference>
<evidence type="ECO:0000313" key="2">
    <source>
        <dbReference type="EMBL" id="AKH48815.1"/>
    </source>
</evidence>
<protein>
    <submittedName>
        <fullName evidence="2">DNA polymerase</fullName>
    </submittedName>
</protein>
<dbReference type="EMBL" id="KR029610">
    <property type="protein sequence ID" value="AKH48815.1"/>
    <property type="molecule type" value="Genomic_DNA"/>
</dbReference>
<feature type="region of interest" description="Disordered" evidence="1">
    <location>
        <begin position="47"/>
        <end position="74"/>
    </location>
</feature>
<reference evidence="2" key="1">
    <citation type="journal article" date="2015" name="Front. Microbiol.">
        <title>Combining genomic sequencing methods to explore viral diversity and reveal potential virus-host interactions.</title>
        <authorList>
            <person name="Chow C.E."/>
            <person name="Winget D.M."/>
            <person name="White R.A.III."/>
            <person name="Hallam S.J."/>
            <person name="Suttle C.A."/>
        </authorList>
    </citation>
    <scope>NUCLEOTIDE SEQUENCE</scope>
    <source>
        <strain evidence="2">Oxic3_4</strain>
    </source>
</reference>
<evidence type="ECO:0000256" key="1">
    <source>
        <dbReference type="SAM" id="MobiDB-lite"/>
    </source>
</evidence>
<feature type="compositionally biased region" description="Basic and acidic residues" evidence="1">
    <location>
        <begin position="64"/>
        <end position="74"/>
    </location>
</feature>
<sequence>MSSASTRSTHPLPRYLWPTTCEMEQLACTGTATRSVSFRSAPLLERASASAAPARTLRSTAAKAEADHNRTPIT</sequence>